<evidence type="ECO:0000313" key="2">
    <source>
        <dbReference type="EMBL" id="KAK9836577.1"/>
    </source>
</evidence>
<evidence type="ECO:0000256" key="1">
    <source>
        <dbReference type="SAM" id="MobiDB-lite"/>
    </source>
</evidence>
<proteinExistence type="predicted"/>
<gene>
    <name evidence="2" type="ORF">WJX74_003469</name>
</gene>
<feature type="region of interest" description="Disordered" evidence="1">
    <location>
        <begin position="1"/>
        <end position="24"/>
    </location>
</feature>
<comment type="caution">
    <text evidence="2">The sequence shown here is derived from an EMBL/GenBank/DDBJ whole genome shotgun (WGS) entry which is preliminary data.</text>
</comment>
<dbReference type="EMBL" id="JALJOS010000007">
    <property type="protein sequence ID" value="KAK9836577.1"/>
    <property type="molecule type" value="Genomic_DNA"/>
</dbReference>
<dbReference type="AlphaFoldDB" id="A0AAW1RS27"/>
<sequence length="91" mass="10201">MLGAPQCSRPQSTPESRADSNCRGRATETNGVAYHRSICFVSVLGGVLYLLKTTAAWFGDDVRLSALTTSLRRCLLPQRPCLKLNWLQRYR</sequence>
<accession>A0AAW1RS27</accession>
<protein>
    <submittedName>
        <fullName evidence="2">Uncharacterized protein</fullName>
    </submittedName>
</protein>
<keyword evidence="3" id="KW-1185">Reference proteome</keyword>
<dbReference type="Proteomes" id="UP001438707">
    <property type="component" value="Unassembled WGS sequence"/>
</dbReference>
<name>A0AAW1RS27_9CHLO</name>
<reference evidence="2 3" key="1">
    <citation type="journal article" date="2024" name="Nat. Commun.">
        <title>Phylogenomics reveals the evolutionary origins of lichenization in chlorophyte algae.</title>
        <authorList>
            <person name="Puginier C."/>
            <person name="Libourel C."/>
            <person name="Otte J."/>
            <person name="Skaloud P."/>
            <person name="Haon M."/>
            <person name="Grisel S."/>
            <person name="Petersen M."/>
            <person name="Berrin J.G."/>
            <person name="Delaux P.M."/>
            <person name="Dal Grande F."/>
            <person name="Keller J."/>
        </authorList>
    </citation>
    <scope>NUCLEOTIDE SEQUENCE [LARGE SCALE GENOMIC DNA]</scope>
    <source>
        <strain evidence="2 3">SAG 2145</strain>
    </source>
</reference>
<evidence type="ECO:0000313" key="3">
    <source>
        <dbReference type="Proteomes" id="UP001438707"/>
    </source>
</evidence>
<organism evidence="2 3">
    <name type="scientific">Apatococcus lobatus</name>
    <dbReference type="NCBI Taxonomy" id="904363"/>
    <lineage>
        <taxon>Eukaryota</taxon>
        <taxon>Viridiplantae</taxon>
        <taxon>Chlorophyta</taxon>
        <taxon>core chlorophytes</taxon>
        <taxon>Trebouxiophyceae</taxon>
        <taxon>Chlorellales</taxon>
        <taxon>Chlorellaceae</taxon>
        <taxon>Apatococcus</taxon>
    </lineage>
</organism>